<organism evidence="1 2">
    <name type="scientific">Xylanibacillus composti</name>
    <dbReference type="NCBI Taxonomy" id="1572762"/>
    <lineage>
        <taxon>Bacteria</taxon>
        <taxon>Bacillati</taxon>
        <taxon>Bacillota</taxon>
        <taxon>Bacilli</taxon>
        <taxon>Bacillales</taxon>
        <taxon>Paenibacillaceae</taxon>
        <taxon>Xylanibacillus</taxon>
    </lineage>
</organism>
<sequence>MTLLNETEKVKLLIGLFEKHLAKLPNESSFRNYIESIQDFLKTDDSILQKEAISNSILFFENLEQHSISEIDSLISYFERYLEELEADLQGDLQNEFLKGKIKGIKHALVIIRMMRHGRSYQGEGVNIIID</sequence>
<evidence type="ECO:0000313" key="2">
    <source>
        <dbReference type="Proteomes" id="UP000677918"/>
    </source>
</evidence>
<protein>
    <submittedName>
        <fullName evidence="1">Uncharacterized protein</fullName>
    </submittedName>
</protein>
<gene>
    <name evidence="1" type="ORF">XYCOK13_32710</name>
</gene>
<dbReference type="EMBL" id="BOVK01000049">
    <property type="protein sequence ID" value="GIQ70447.1"/>
    <property type="molecule type" value="Genomic_DNA"/>
</dbReference>
<dbReference type="AlphaFoldDB" id="A0A8J4M3U4"/>
<dbReference type="RefSeq" id="WP_213413270.1">
    <property type="nucleotide sequence ID" value="NZ_BOVK01000049.1"/>
</dbReference>
<reference evidence="1" key="1">
    <citation type="submission" date="2021-04" db="EMBL/GenBank/DDBJ databases">
        <title>Draft genome sequence of Xylanibacillus composti strain K13.</title>
        <authorList>
            <person name="Uke A."/>
            <person name="Chhe C."/>
            <person name="Baramee S."/>
            <person name="Kosugi A."/>
        </authorList>
    </citation>
    <scope>NUCLEOTIDE SEQUENCE</scope>
    <source>
        <strain evidence="1">K13</strain>
    </source>
</reference>
<dbReference type="Proteomes" id="UP000677918">
    <property type="component" value="Unassembled WGS sequence"/>
</dbReference>
<evidence type="ECO:0000313" key="1">
    <source>
        <dbReference type="EMBL" id="GIQ70447.1"/>
    </source>
</evidence>
<accession>A0A8J4M3U4</accession>
<proteinExistence type="predicted"/>
<comment type="caution">
    <text evidence="1">The sequence shown here is derived from an EMBL/GenBank/DDBJ whole genome shotgun (WGS) entry which is preliminary data.</text>
</comment>
<keyword evidence="2" id="KW-1185">Reference proteome</keyword>
<name>A0A8J4M3U4_9BACL</name>